<organism evidence="1">
    <name type="scientific">Herbaspirillum huttiense subsp. nephrolepidis</name>
    <dbReference type="NCBI Taxonomy" id="3075126"/>
    <lineage>
        <taxon>Bacteria</taxon>
        <taxon>Pseudomonadati</taxon>
        <taxon>Pseudomonadota</taxon>
        <taxon>Betaproteobacteria</taxon>
        <taxon>Burkholderiales</taxon>
        <taxon>Oxalobacteraceae</taxon>
        <taxon>Herbaspirillum</taxon>
    </lineage>
</organism>
<dbReference type="AlphaFoldDB" id="A0AAE4G8P2"/>
<gene>
    <name evidence="1" type="ORF">RJN63_10790</name>
</gene>
<dbReference type="RefSeq" id="WP_310838379.1">
    <property type="nucleotide sequence ID" value="NZ_JAVLSM010000013.1"/>
</dbReference>
<accession>A0AAE4G8P2</accession>
<comment type="caution">
    <text evidence="1">The sequence shown here is derived from an EMBL/GenBank/DDBJ whole genome shotgun (WGS) entry which is preliminary data.</text>
</comment>
<reference evidence="1" key="1">
    <citation type="submission" date="2023-02" db="EMBL/GenBank/DDBJ databases">
        <title>Description of Herbaspirillum huttiense subsp. nephrolepsisexaltata and Herbaspirillum huttiense subsp. lycopersicon.</title>
        <authorList>
            <person name="Poudel M."/>
            <person name="Sharma A."/>
            <person name="Goss E."/>
            <person name="Tapia J.H."/>
            <person name="Harmon C.M."/>
            <person name="Jones J.B."/>
        </authorList>
    </citation>
    <scope>NUCLEOTIDE SEQUENCE</scope>
    <source>
        <strain evidence="1">NC40101</strain>
    </source>
</reference>
<evidence type="ECO:0000313" key="1">
    <source>
        <dbReference type="EMBL" id="MDT0337315.1"/>
    </source>
</evidence>
<name>A0AAE4G8P2_9BURK</name>
<protein>
    <submittedName>
        <fullName evidence="1">Uncharacterized protein</fullName>
    </submittedName>
</protein>
<proteinExistence type="predicted"/>
<dbReference type="EMBL" id="JAVRAA010000004">
    <property type="protein sequence ID" value="MDT0337315.1"/>
    <property type="molecule type" value="Genomic_DNA"/>
</dbReference>
<sequence length="91" mass="10583">MPLDLELRSGFFGVECVVADPDNVCPVRYRPDTGTKKYPRNTEDEFKGVFSVRRVHWRLSQLQTCWSPSELLEITRASYRTVMLNTTEITQ</sequence>